<dbReference type="AlphaFoldDB" id="A0A1S8A839"/>
<organism evidence="2">
    <name type="scientific">Rosellinia necatrix</name>
    <name type="common">White root-rot fungus</name>
    <dbReference type="NCBI Taxonomy" id="77044"/>
    <lineage>
        <taxon>Eukaryota</taxon>
        <taxon>Fungi</taxon>
        <taxon>Dikarya</taxon>
        <taxon>Ascomycota</taxon>
        <taxon>Pezizomycotina</taxon>
        <taxon>Sordariomycetes</taxon>
        <taxon>Xylariomycetidae</taxon>
        <taxon>Xylariales</taxon>
        <taxon>Xylariaceae</taxon>
        <taxon>Rosellinia</taxon>
    </lineage>
</organism>
<evidence type="ECO:0000313" key="3">
    <source>
        <dbReference type="Proteomes" id="UP000054516"/>
    </source>
</evidence>
<feature type="compositionally biased region" description="Basic and acidic residues" evidence="1">
    <location>
        <begin position="46"/>
        <end position="57"/>
    </location>
</feature>
<proteinExistence type="predicted"/>
<sequence length="70" mass="7699">MADGRLGVDEHLLPGLEHLRVLALVLVLVDEGRRHVGLEDAGPDGEQEKANEERRDAFPGLEQSWRGASD</sequence>
<evidence type="ECO:0000313" key="2">
    <source>
        <dbReference type="EMBL" id="GAW26132.1"/>
    </source>
</evidence>
<keyword evidence="3" id="KW-1185">Reference proteome</keyword>
<evidence type="ECO:0000256" key="1">
    <source>
        <dbReference type="SAM" id="MobiDB-lite"/>
    </source>
</evidence>
<dbReference type="Proteomes" id="UP000054516">
    <property type="component" value="Unassembled WGS sequence"/>
</dbReference>
<feature type="region of interest" description="Disordered" evidence="1">
    <location>
        <begin position="36"/>
        <end position="70"/>
    </location>
</feature>
<protein>
    <submittedName>
        <fullName evidence="2">Putative POT family protein</fullName>
    </submittedName>
</protein>
<name>A0A1S8A839_ROSNE</name>
<reference evidence="2" key="1">
    <citation type="submission" date="2016-03" db="EMBL/GenBank/DDBJ databases">
        <title>Draft genome sequence of Rosellinia necatrix.</title>
        <authorList>
            <person name="Kanematsu S."/>
        </authorList>
    </citation>
    <scope>NUCLEOTIDE SEQUENCE [LARGE SCALE GENOMIC DNA]</scope>
    <source>
        <strain evidence="2">W97</strain>
    </source>
</reference>
<dbReference type="EMBL" id="DF977467">
    <property type="protein sequence ID" value="GAW26132.1"/>
    <property type="molecule type" value="Genomic_DNA"/>
</dbReference>
<accession>A0A1S8A839</accession>
<gene>
    <name evidence="2" type="ORF">SAMD00023353_2200630</name>
</gene>